<sequence>MAVAIIRNPFANDFDIVSQAPPDKISDLMQNILQGEQAKMHERDRIRKMAMDLRLFANQPSIRPQLLRTPVGKMPVIRSSYADISCASLGIHGLLNQLNSVLGTSYTPPPLSLFSLLQFCVSAEYDFGTVYSLLRPRWYAESYSTTIEDELYDLKRADEEMRRQGLVNNQIRTMIPPRRVWDLHSNRVVRYCFTLEEPWAISYAKKRRGDCIDSDVTRAINGNEWPATVPKGANLDTIREELLEMGAEYVWLDVLCLRQKNGQREDLRVEEWKIDVPTIGNVYRWADVVV</sequence>
<keyword evidence="2" id="KW-1185">Reference proteome</keyword>
<reference evidence="2" key="1">
    <citation type="journal article" date="2017" name="Nat. Ecol. Evol.">
        <title>Genome expansion and lineage-specific genetic innovations in the forest pathogenic fungi Armillaria.</title>
        <authorList>
            <person name="Sipos G."/>
            <person name="Prasanna A.N."/>
            <person name="Walter M.C."/>
            <person name="O'Connor E."/>
            <person name="Balint B."/>
            <person name="Krizsan K."/>
            <person name="Kiss B."/>
            <person name="Hess J."/>
            <person name="Varga T."/>
            <person name="Slot J."/>
            <person name="Riley R."/>
            <person name="Boka B."/>
            <person name="Rigling D."/>
            <person name="Barry K."/>
            <person name="Lee J."/>
            <person name="Mihaltcheva S."/>
            <person name="LaButti K."/>
            <person name="Lipzen A."/>
            <person name="Waldron R."/>
            <person name="Moloney N.M."/>
            <person name="Sperisen C."/>
            <person name="Kredics L."/>
            <person name="Vagvoelgyi C."/>
            <person name="Patrignani A."/>
            <person name="Fitzpatrick D."/>
            <person name="Nagy I."/>
            <person name="Doyle S."/>
            <person name="Anderson J.B."/>
            <person name="Grigoriev I.V."/>
            <person name="Gueldener U."/>
            <person name="Muensterkoetter M."/>
            <person name="Nagy L.G."/>
        </authorList>
    </citation>
    <scope>NUCLEOTIDE SEQUENCE [LARGE SCALE GENOMIC DNA]</scope>
    <source>
        <strain evidence="2">28-4</strain>
    </source>
</reference>
<evidence type="ECO:0008006" key="3">
    <source>
        <dbReference type="Google" id="ProtNLM"/>
    </source>
</evidence>
<dbReference type="Proteomes" id="UP000218334">
    <property type="component" value="Unassembled WGS sequence"/>
</dbReference>
<proteinExistence type="predicted"/>
<gene>
    <name evidence="1" type="ORF">ARMSODRAFT_456760</name>
</gene>
<accession>A0A2H3B132</accession>
<dbReference type="AlphaFoldDB" id="A0A2H3B132"/>
<protein>
    <recommendedName>
        <fullName evidence="3">Heterokaryon incompatibility domain-containing protein</fullName>
    </recommendedName>
</protein>
<organism evidence="1 2">
    <name type="scientific">Armillaria solidipes</name>
    <dbReference type="NCBI Taxonomy" id="1076256"/>
    <lineage>
        <taxon>Eukaryota</taxon>
        <taxon>Fungi</taxon>
        <taxon>Dikarya</taxon>
        <taxon>Basidiomycota</taxon>
        <taxon>Agaricomycotina</taxon>
        <taxon>Agaricomycetes</taxon>
        <taxon>Agaricomycetidae</taxon>
        <taxon>Agaricales</taxon>
        <taxon>Marasmiineae</taxon>
        <taxon>Physalacriaceae</taxon>
        <taxon>Armillaria</taxon>
    </lineage>
</organism>
<name>A0A2H3B132_9AGAR</name>
<evidence type="ECO:0000313" key="1">
    <source>
        <dbReference type="EMBL" id="PBK64639.1"/>
    </source>
</evidence>
<evidence type="ECO:0000313" key="2">
    <source>
        <dbReference type="Proteomes" id="UP000218334"/>
    </source>
</evidence>
<dbReference type="EMBL" id="KZ293450">
    <property type="protein sequence ID" value="PBK64639.1"/>
    <property type="molecule type" value="Genomic_DNA"/>
</dbReference>